<feature type="signal peptide" evidence="1">
    <location>
        <begin position="1"/>
        <end position="21"/>
    </location>
</feature>
<keyword evidence="1" id="KW-0732">Signal</keyword>
<protein>
    <submittedName>
        <fullName evidence="2">Uncharacterized protein</fullName>
    </submittedName>
</protein>
<name>A0ABP1RAU5_9HEXA</name>
<comment type="caution">
    <text evidence="2">The sequence shown here is derived from an EMBL/GenBank/DDBJ whole genome shotgun (WGS) entry which is preliminary data.</text>
</comment>
<evidence type="ECO:0000256" key="1">
    <source>
        <dbReference type="SAM" id="SignalP"/>
    </source>
</evidence>
<gene>
    <name evidence="2" type="ORF">ODALV1_LOCUS20680</name>
</gene>
<keyword evidence="3" id="KW-1185">Reference proteome</keyword>
<evidence type="ECO:0000313" key="2">
    <source>
        <dbReference type="EMBL" id="CAL8124594.1"/>
    </source>
</evidence>
<accession>A0ABP1RAU5</accession>
<organism evidence="2 3">
    <name type="scientific">Orchesella dallaii</name>
    <dbReference type="NCBI Taxonomy" id="48710"/>
    <lineage>
        <taxon>Eukaryota</taxon>
        <taxon>Metazoa</taxon>
        <taxon>Ecdysozoa</taxon>
        <taxon>Arthropoda</taxon>
        <taxon>Hexapoda</taxon>
        <taxon>Collembola</taxon>
        <taxon>Entomobryomorpha</taxon>
        <taxon>Entomobryoidea</taxon>
        <taxon>Orchesellidae</taxon>
        <taxon>Orchesellinae</taxon>
        <taxon>Orchesella</taxon>
    </lineage>
</organism>
<dbReference type="Proteomes" id="UP001642540">
    <property type="component" value="Unassembled WGS sequence"/>
</dbReference>
<evidence type="ECO:0000313" key="3">
    <source>
        <dbReference type="Proteomes" id="UP001642540"/>
    </source>
</evidence>
<dbReference type="PROSITE" id="PS51257">
    <property type="entry name" value="PROKAR_LIPOPROTEIN"/>
    <property type="match status" value="1"/>
</dbReference>
<feature type="chain" id="PRO_5045947670" evidence="1">
    <location>
        <begin position="22"/>
        <end position="114"/>
    </location>
</feature>
<reference evidence="2 3" key="1">
    <citation type="submission" date="2024-08" db="EMBL/GenBank/DDBJ databases">
        <authorList>
            <person name="Cucini C."/>
            <person name="Frati F."/>
        </authorList>
    </citation>
    <scope>NUCLEOTIDE SEQUENCE [LARGE SCALE GENOMIC DNA]</scope>
</reference>
<dbReference type="EMBL" id="CAXLJM020000068">
    <property type="protein sequence ID" value="CAL8124594.1"/>
    <property type="molecule type" value="Genomic_DNA"/>
</dbReference>
<sequence>MEKRLSFLLVFLIIGLSCVGAAPYGAYYDYGDSYVGQYGGWPYWAGLGETLPPYLYPLRAPFLGKRKKLLGGTSGRSDAASGDKMSTADFMIMPGPQPIMPVIAPKHRGKYVLF</sequence>
<proteinExistence type="predicted"/>